<proteinExistence type="predicted"/>
<evidence type="ECO:0000256" key="3">
    <source>
        <dbReference type="ARBA" id="ARBA00022777"/>
    </source>
</evidence>
<dbReference type="Gene3D" id="3.30.230.10">
    <property type="match status" value="1"/>
</dbReference>
<sequence length="261" mass="30262">MVLKKQLELKSYHQSNCLTYMNHYRSYAKINFYLKIKEYCPEVKKHKLESKIVLVKDLYDDLYLDKSDSTKIEYFDEDNNPLNFDDDILLRTKKYLEKKLNRTFNFKAKVIKRIPTLSGLGSASSNAAILINWIYREFGIANSISYYAIATELGSDIPFFLSSNDCAIIKNFGDEIESSSLDGYEIDRLIFNKQKPSTKKVFELLDLSQIKPENFNDLEQPFFSLFPELLPSFDQLKNNNNIVVLSGAGSSFVVFRKLNKI</sequence>
<dbReference type="PANTHER" id="PTHR43527:SF2">
    <property type="entry name" value="4-DIPHOSPHOCYTIDYL-2-C-METHYL-D-ERYTHRITOL KINASE, CHLOROPLASTIC"/>
    <property type="match status" value="1"/>
</dbReference>
<dbReference type="GO" id="GO:0005524">
    <property type="term" value="F:ATP binding"/>
    <property type="evidence" value="ECO:0007669"/>
    <property type="project" value="UniProtKB-KW"/>
</dbReference>
<keyword evidence="4" id="KW-0067">ATP-binding</keyword>
<keyword evidence="1" id="KW-0808">Transferase</keyword>
<reference evidence="6 7" key="1">
    <citation type="journal article" date="2017" name="Int. J. Syst. Evol. Microbiol.">
        <title>Mycoplasma tullyi sp. nov., isolated from penguins of the genus Spheniscus.</title>
        <authorList>
            <person name="Yavari C.A."/>
            <person name="Ramirez A.S."/>
            <person name="Nicholas R.A.J."/>
            <person name="Radford A.D."/>
            <person name="Darby A.C."/>
            <person name="Bradbury J.M."/>
        </authorList>
    </citation>
    <scope>NUCLEOTIDE SEQUENCE [LARGE SCALE GENOMIC DNA]</scope>
    <source>
        <strain evidence="6 7">56A97T</strain>
    </source>
</reference>
<keyword evidence="7" id="KW-1185">Reference proteome</keyword>
<dbReference type="Proteomes" id="UP000514704">
    <property type="component" value="Chromosome"/>
</dbReference>
<dbReference type="AlphaFoldDB" id="A0A7D7YFP5"/>
<name>A0A7D7YFP5_9MOLU</name>
<accession>A0A7D7YFP5</accession>
<evidence type="ECO:0000256" key="4">
    <source>
        <dbReference type="ARBA" id="ARBA00022840"/>
    </source>
</evidence>
<evidence type="ECO:0000256" key="1">
    <source>
        <dbReference type="ARBA" id="ARBA00022679"/>
    </source>
</evidence>
<dbReference type="InterPro" id="IPR014721">
    <property type="entry name" value="Ribsml_uS5_D2-typ_fold_subgr"/>
</dbReference>
<organism evidence="6 7">
    <name type="scientific">Mycoplasma tullyi</name>
    <dbReference type="NCBI Taxonomy" id="1612150"/>
    <lineage>
        <taxon>Bacteria</taxon>
        <taxon>Bacillati</taxon>
        <taxon>Mycoplasmatota</taxon>
        <taxon>Mollicutes</taxon>
        <taxon>Mycoplasmataceae</taxon>
        <taxon>Mycoplasma</taxon>
    </lineage>
</organism>
<dbReference type="InterPro" id="IPR020568">
    <property type="entry name" value="Ribosomal_Su5_D2-typ_SF"/>
</dbReference>
<feature type="domain" description="GHMP kinase N-terminal" evidence="5">
    <location>
        <begin position="89"/>
        <end position="162"/>
    </location>
</feature>
<dbReference type="InterPro" id="IPR006204">
    <property type="entry name" value="GHMP_kinase_N_dom"/>
</dbReference>
<dbReference type="SUPFAM" id="SSF55060">
    <property type="entry name" value="GHMP Kinase, C-terminal domain"/>
    <property type="match status" value="1"/>
</dbReference>
<dbReference type="SUPFAM" id="SSF54211">
    <property type="entry name" value="Ribosomal protein S5 domain 2-like"/>
    <property type="match status" value="1"/>
</dbReference>
<dbReference type="EMBL" id="CP059674">
    <property type="protein sequence ID" value="QMT98538.1"/>
    <property type="molecule type" value="Genomic_DNA"/>
</dbReference>
<dbReference type="PANTHER" id="PTHR43527">
    <property type="entry name" value="4-DIPHOSPHOCYTIDYL-2-C-METHYL-D-ERYTHRITOL KINASE, CHLOROPLASTIC"/>
    <property type="match status" value="1"/>
</dbReference>
<keyword evidence="2" id="KW-0547">Nucleotide-binding</keyword>
<dbReference type="Gene3D" id="3.30.70.890">
    <property type="entry name" value="GHMP kinase, C-terminal domain"/>
    <property type="match status" value="1"/>
</dbReference>
<keyword evidence="3" id="KW-0418">Kinase</keyword>
<evidence type="ECO:0000259" key="5">
    <source>
        <dbReference type="Pfam" id="PF00288"/>
    </source>
</evidence>
<dbReference type="Pfam" id="PF00288">
    <property type="entry name" value="GHMP_kinases_N"/>
    <property type="match status" value="1"/>
</dbReference>
<protein>
    <submittedName>
        <fullName evidence="6">4-diphosphocytidyl-2C-methyl-D-erythritol synthase</fullName>
    </submittedName>
</protein>
<evidence type="ECO:0000313" key="6">
    <source>
        <dbReference type="EMBL" id="QMT98538.1"/>
    </source>
</evidence>
<gene>
    <name evidence="6" type="ORF">H3143_00045</name>
</gene>
<dbReference type="KEGG" id="mtuy:H3143_00045"/>
<evidence type="ECO:0000256" key="2">
    <source>
        <dbReference type="ARBA" id="ARBA00022741"/>
    </source>
</evidence>
<dbReference type="InterPro" id="IPR036554">
    <property type="entry name" value="GHMP_kinase_C_sf"/>
</dbReference>
<dbReference type="GO" id="GO:0050515">
    <property type="term" value="F:4-(cytidine 5'-diphospho)-2-C-methyl-D-erythritol kinase activity"/>
    <property type="evidence" value="ECO:0007669"/>
    <property type="project" value="TreeGrafter"/>
</dbReference>
<evidence type="ECO:0000313" key="7">
    <source>
        <dbReference type="Proteomes" id="UP000514704"/>
    </source>
</evidence>